<dbReference type="PANTHER" id="PTHR35807:SF1">
    <property type="entry name" value="TRANSCRIPTIONAL REGULATOR REDD"/>
    <property type="match status" value="1"/>
</dbReference>
<comment type="caution">
    <text evidence="8">The sequence shown here is derived from an EMBL/GenBank/DDBJ whole genome shotgun (WGS) entry which is preliminary data.</text>
</comment>
<organism evidence="8 9">
    <name type="scientific">Kribbella albertanoniae</name>
    <dbReference type="NCBI Taxonomy" id="1266829"/>
    <lineage>
        <taxon>Bacteria</taxon>
        <taxon>Bacillati</taxon>
        <taxon>Actinomycetota</taxon>
        <taxon>Actinomycetes</taxon>
        <taxon>Propionibacteriales</taxon>
        <taxon>Kribbellaceae</taxon>
        <taxon>Kribbella</taxon>
    </lineage>
</organism>
<dbReference type="SMART" id="SM00862">
    <property type="entry name" value="Trans_reg_C"/>
    <property type="match status" value="1"/>
</dbReference>
<feature type="DNA-binding region" description="OmpR/PhoB-type" evidence="5">
    <location>
        <begin position="97"/>
        <end position="197"/>
    </location>
</feature>
<dbReference type="GO" id="GO:0043531">
    <property type="term" value="F:ADP binding"/>
    <property type="evidence" value="ECO:0007669"/>
    <property type="project" value="InterPro"/>
</dbReference>
<proteinExistence type="inferred from homology"/>
<dbReference type="GO" id="GO:0006355">
    <property type="term" value="P:regulation of DNA-templated transcription"/>
    <property type="evidence" value="ECO:0007669"/>
    <property type="project" value="InterPro"/>
</dbReference>
<dbReference type="InterPro" id="IPR003593">
    <property type="entry name" value="AAA+_ATPase"/>
</dbReference>
<dbReference type="InterPro" id="IPR027417">
    <property type="entry name" value="P-loop_NTPase"/>
</dbReference>
<dbReference type="InterPro" id="IPR010982">
    <property type="entry name" value="Lambda_DNA-bd_dom_sf"/>
</dbReference>
<evidence type="ECO:0000313" key="8">
    <source>
        <dbReference type="EMBL" id="TDC29940.1"/>
    </source>
</evidence>
<evidence type="ECO:0000256" key="5">
    <source>
        <dbReference type="PROSITE-ProRule" id="PRU01091"/>
    </source>
</evidence>
<keyword evidence="4" id="KW-0804">Transcription</keyword>
<dbReference type="Gene3D" id="3.40.50.300">
    <property type="entry name" value="P-loop containing nucleotide triphosphate hydrolases"/>
    <property type="match status" value="1"/>
</dbReference>
<reference evidence="8 9" key="1">
    <citation type="submission" date="2019-03" db="EMBL/GenBank/DDBJ databases">
        <title>Draft genome sequences of novel Actinobacteria.</title>
        <authorList>
            <person name="Sahin N."/>
            <person name="Ay H."/>
            <person name="Saygin H."/>
        </authorList>
    </citation>
    <scope>NUCLEOTIDE SEQUENCE [LARGE SCALE GENOMIC DNA]</scope>
    <source>
        <strain evidence="8 9">JCM 30547</strain>
    </source>
</reference>
<dbReference type="SUPFAM" id="SSF52540">
    <property type="entry name" value="P-loop containing nucleoside triphosphate hydrolases"/>
    <property type="match status" value="1"/>
</dbReference>
<dbReference type="SMART" id="SM00382">
    <property type="entry name" value="AAA"/>
    <property type="match status" value="1"/>
</dbReference>
<dbReference type="PRINTS" id="PR00364">
    <property type="entry name" value="DISEASERSIST"/>
</dbReference>
<dbReference type="Proteomes" id="UP000295075">
    <property type="component" value="Unassembled WGS sequence"/>
</dbReference>
<dbReference type="PANTHER" id="PTHR35807">
    <property type="entry name" value="TRANSCRIPTIONAL REGULATOR REDD-RELATED"/>
    <property type="match status" value="1"/>
</dbReference>
<dbReference type="InterPro" id="IPR011990">
    <property type="entry name" value="TPR-like_helical_dom_sf"/>
</dbReference>
<sequence length="1075" mass="115278">MPGRPQEDLPGQRHVQGAADRFGVVLRGLRRAAGVTQRELADRAGLSAGTIRDLEQGRSKSPKQDSVEAIAAALALSGRDAGILQAAAGTRPSIVGANPGVAGALRIGVLGPVEVWHGAVLVPINSGPQRILLARLALAAGTTVSQDELIDLLWPRDVPINAANLLYTRATRLRRLLAVGGPVNRVVGGGTGYRLALGTDELDLLTFRDLLAQAERAAPEAALAKLADAVALWRGDIDLETLAADPLYRAVVNEYTAAVLAFATLSREVGEPERALNALRDLATRHELDEPLHVELIQTLAAADRQVEALAAYDRIRSALAGQLGIDPGDRLRAVHLEVLRRQHGAPVQRMVIQQAPSAPPDFIGRADELATICTALAQPGALPSQVVLINGIAGVGKTALSLTAAHRLRAEYPDGQLYADLRGSDATTPAPIQVLGRFLRALGVPGRRIGTDEAEAAALFRSELADRRMLVVLDNAQDATQVRRLLPGVGRSDVIVTSRRRLPDLAAACVVNLKPLTQDEAIRLIASTARTDRLEAEHDGVSALAEACARLPLALRIAGARLATRPEWTVADLARRLDDGNRRLTELSLGESSVLNSFRLSYADLSPDAQRAFRLCSLHPGDDFSADSTGILLGLLTVEAERVLEDLLEANMLLQHTKNRYRFHDLLGLYSRRLVAEDTEAHTARTRLYSWYVDAVTAAIDVVYPQLVRLGGHPEPAGYFDSETGALGWLDDELRTLLAVVTETADSGDKSLSWRIADQLRGYFLIRRHADGWLPAARAAAAAALTVGDDRAQVAMLINRSQALDDAGRSEDALSDCLAGHSLAVTVGWTTAAAYLAHQIGWIQLEWGTLGDADLWMRRALELTEDEQHGHVRAIALNGLGKTCMYRGELREAADLFGSALQIDEVGRGTSALAIRGNLASALRQLGEVDRAAGLLSDVLAAYQRRSHQRGELSTLDELARLYSQHGDGVAALEIALRAYDLALVVHDRKAQAQTASTVAQAHLTLGDSVAAIKWSTDCLAIARNVYRYIEAEALFTLAAAERRTGDSATAADATEQATAIAVACGFRLLEAQA</sequence>
<dbReference type="CDD" id="cd15831">
    <property type="entry name" value="BTAD"/>
    <property type="match status" value="1"/>
</dbReference>
<protein>
    <submittedName>
        <fullName evidence="8">Helix-turn-helix domain-containing protein</fullName>
    </submittedName>
</protein>
<dbReference type="SUPFAM" id="SSF46894">
    <property type="entry name" value="C-terminal effector domain of the bipartite response regulators"/>
    <property type="match status" value="1"/>
</dbReference>
<dbReference type="SUPFAM" id="SSF47413">
    <property type="entry name" value="lambda repressor-like DNA-binding domains"/>
    <property type="match status" value="1"/>
</dbReference>
<comment type="similarity">
    <text evidence="1">Belongs to the AfsR/DnrI/RedD regulatory family.</text>
</comment>
<evidence type="ECO:0000313" key="9">
    <source>
        <dbReference type="Proteomes" id="UP000295075"/>
    </source>
</evidence>
<dbReference type="SMART" id="SM00530">
    <property type="entry name" value="HTH_XRE"/>
    <property type="match status" value="1"/>
</dbReference>
<dbReference type="AlphaFoldDB" id="A0A4R4Q4H8"/>
<evidence type="ECO:0000259" key="6">
    <source>
        <dbReference type="PROSITE" id="PS50943"/>
    </source>
</evidence>
<dbReference type="InterPro" id="IPR001387">
    <property type="entry name" value="Cro/C1-type_HTH"/>
</dbReference>
<evidence type="ECO:0000259" key="7">
    <source>
        <dbReference type="PROSITE" id="PS51755"/>
    </source>
</evidence>
<accession>A0A4R4Q4H8</accession>
<evidence type="ECO:0000256" key="4">
    <source>
        <dbReference type="ARBA" id="ARBA00023163"/>
    </source>
</evidence>
<dbReference type="SMART" id="SM01043">
    <property type="entry name" value="BTAD"/>
    <property type="match status" value="1"/>
</dbReference>
<keyword evidence="3 5" id="KW-0238">DNA-binding</keyword>
<dbReference type="PROSITE" id="PS51755">
    <property type="entry name" value="OMPR_PHOB"/>
    <property type="match status" value="1"/>
</dbReference>
<dbReference type="SMART" id="SM00028">
    <property type="entry name" value="TPR"/>
    <property type="match status" value="4"/>
</dbReference>
<evidence type="ECO:0000256" key="1">
    <source>
        <dbReference type="ARBA" id="ARBA00005820"/>
    </source>
</evidence>
<feature type="domain" description="HTH cro/C1-type" evidence="6">
    <location>
        <begin position="26"/>
        <end position="81"/>
    </location>
</feature>
<dbReference type="InterPro" id="IPR016032">
    <property type="entry name" value="Sig_transdc_resp-reg_C-effctor"/>
</dbReference>
<dbReference type="GO" id="GO:0003677">
    <property type="term" value="F:DNA binding"/>
    <property type="evidence" value="ECO:0007669"/>
    <property type="project" value="UniProtKB-UniRule"/>
</dbReference>
<keyword evidence="2" id="KW-0805">Transcription regulation</keyword>
<dbReference type="InterPro" id="IPR019734">
    <property type="entry name" value="TPR_rpt"/>
</dbReference>
<dbReference type="Pfam" id="PF03704">
    <property type="entry name" value="BTAD"/>
    <property type="match status" value="1"/>
</dbReference>
<dbReference type="Pfam" id="PF13560">
    <property type="entry name" value="HTH_31"/>
    <property type="match status" value="1"/>
</dbReference>
<dbReference type="Gene3D" id="1.25.40.10">
    <property type="entry name" value="Tetratricopeptide repeat domain"/>
    <property type="match status" value="3"/>
</dbReference>
<dbReference type="InterPro" id="IPR036388">
    <property type="entry name" value="WH-like_DNA-bd_sf"/>
</dbReference>
<dbReference type="Gene3D" id="1.10.10.10">
    <property type="entry name" value="Winged helix-like DNA-binding domain superfamily/Winged helix DNA-binding domain"/>
    <property type="match status" value="1"/>
</dbReference>
<name>A0A4R4Q4H8_9ACTN</name>
<dbReference type="InterPro" id="IPR005158">
    <property type="entry name" value="BTAD"/>
</dbReference>
<dbReference type="EMBL" id="SMKA01000052">
    <property type="protein sequence ID" value="TDC29940.1"/>
    <property type="molecule type" value="Genomic_DNA"/>
</dbReference>
<evidence type="ECO:0000256" key="3">
    <source>
        <dbReference type="ARBA" id="ARBA00023125"/>
    </source>
</evidence>
<dbReference type="InterPro" id="IPR001867">
    <property type="entry name" value="OmpR/PhoB-type_DNA-bd"/>
</dbReference>
<dbReference type="InterPro" id="IPR051677">
    <property type="entry name" value="AfsR-DnrI-RedD_regulator"/>
</dbReference>
<keyword evidence="9" id="KW-1185">Reference proteome</keyword>
<dbReference type="OrthoDB" id="4326794at2"/>
<dbReference type="Gene3D" id="1.10.260.40">
    <property type="entry name" value="lambda repressor-like DNA-binding domains"/>
    <property type="match status" value="1"/>
</dbReference>
<evidence type="ECO:0000256" key="2">
    <source>
        <dbReference type="ARBA" id="ARBA00023015"/>
    </source>
</evidence>
<dbReference type="CDD" id="cd00093">
    <property type="entry name" value="HTH_XRE"/>
    <property type="match status" value="1"/>
</dbReference>
<dbReference type="PROSITE" id="PS50943">
    <property type="entry name" value="HTH_CROC1"/>
    <property type="match status" value="1"/>
</dbReference>
<feature type="domain" description="OmpR/PhoB-type" evidence="7">
    <location>
        <begin position="97"/>
        <end position="197"/>
    </location>
</feature>
<dbReference type="GO" id="GO:0000160">
    <property type="term" value="P:phosphorelay signal transduction system"/>
    <property type="evidence" value="ECO:0007669"/>
    <property type="project" value="InterPro"/>
</dbReference>
<dbReference type="SUPFAM" id="SSF48452">
    <property type="entry name" value="TPR-like"/>
    <property type="match status" value="3"/>
</dbReference>
<gene>
    <name evidence="8" type="ORF">E1261_14470</name>
</gene>